<dbReference type="SUPFAM" id="SSF47203">
    <property type="entry name" value="Acyl-CoA dehydrogenase C-terminal domain-like"/>
    <property type="match status" value="1"/>
</dbReference>
<evidence type="ECO:0000256" key="8">
    <source>
        <dbReference type="ARBA" id="ARBA00040394"/>
    </source>
</evidence>
<keyword evidence="14" id="KW-0614">Plasmid</keyword>
<evidence type="ECO:0000256" key="3">
    <source>
        <dbReference type="ARBA" id="ARBA00009347"/>
    </source>
</evidence>
<dbReference type="AlphaFoldDB" id="A0AB73UU29"/>
<dbReference type="InterPro" id="IPR009100">
    <property type="entry name" value="AcylCoA_DH/oxidase_NM_dom_sf"/>
</dbReference>
<dbReference type="Pfam" id="PF02770">
    <property type="entry name" value="Acyl-CoA_dh_M"/>
    <property type="match status" value="1"/>
</dbReference>
<evidence type="ECO:0000256" key="7">
    <source>
        <dbReference type="ARBA" id="ARBA00037085"/>
    </source>
</evidence>
<dbReference type="SUPFAM" id="SSF56645">
    <property type="entry name" value="Acyl-CoA dehydrogenase NM domain-like"/>
    <property type="match status" value="1"/>
</dbReference>
<dbReference type="PANTHER" id="PTHR48083">
    <property type="entry name" value="MEDIUM-CHAIN SPECIFIC ACYL-COA DEHYDROGENASE, MITOCHONDRIAL-RELATED"/>
    <property type="match status" value="1"/>
</dbReference>
<geneLocation type="plasmid" evidence="14 15">
    <name>unnamed_12</name>
</geneLocation>
<dbReference type="RefSeq" id="WP_162281044.1">
    <property type="nucleotide sequence ID" value="NZ_CP028010.2"/>
</dbReference>
<dbReference type="Proteomes" id="UP000464780">
    <property type="component" value="Plasmid unnamed_12"/>
</dbReference>
<comment type="function">
    <text evidence="7">Catalyzes the dehydrogenation at the alpha-beta position of ACP-bound acyl chains. This results in the introduction of a double bond in the lipidic chain, which is further transferred to the epsilon-amino group of lysine residue in the mycobactin core by MbtK.</text>
</comment>
<comment type="cofactor">
    <cofactor evidence="1 10">
        <name>FAD</name>
        <dbReference type="ChEBI" id="CHEBI:57692"/>
    </cofactor>
</comment>
<dbReference type="GO" id="GO:0033539">
    <property type="term" value="P:fatty acid beta-oxidation using acyl-CoA dehydrogenase"/>
    <property type="evidence" value="ECO:0007669"/>
    <property type="project" value="TreeGrafter"/>
</dbReference>
<evidence type="ECO:0000256" key="9">
    <source>
        <dbReference type="ARBA" id="ARBA00042660"/>
    </source>
</evidence>
<dbReference type="Pfam" id="PF00441">
    <property type="entry name" value="Acyl-CoA_dh_1"/>
    <property type="match status" value="1"/>
</dbReference>
<evidence type="ECO:0000256" key="6">
    <source>
        <dbReference type="ARBA" id="ARBA00023002"/>
    </source>
</evidence>
<evidence type="ECO:0000259" key="11">
    <source>
        <dbReference type="Pfam" id="PF00441"/>
    </source>
</evidence>
<dbReference type="GO" id="GO:0050660">
    <property type="term" value="F:flavin adenine dinucleotide binding"/>
    <property type="evidence" value="ECO:0007669"/>
    <property type="project" value="InterPro"/>
</dbReference>
<dbReference type="EMBL" id="CP028010">
    <property type="protein sequence ID" value="QHV47436.1"/>
    <property type="molecule type" value="Genomic_DNA"/>
</dbReference>
<dbReference type="InterPro" id="IPR013786">
    <property type="entry name" value="AcylCoA_DH/ox_N"/>
</dbReference>
<dbReference type="Gene3D" id="1.10.540.10">
    <property type="entry name" value="Acyl-CoA dehydrogenase/oxidase, N-terminal domain"/>
    <property type="match status" value="1"/>
</dbReference>
<name>A0AB73UU29_BACCE</name>
<keyword evidence="6 10" id="KW-0560">Oxidoreductase</keyword>
<feature type="domain" description="Acyl-CoA oxidase/dehydrogenase middle" evidence="12">
    <location>
        <begin position="117"/>
        <end position="211"/>
    </location>
</feature>
<dbReference type="InterPro" id="IPR006091">
    <property type="entry name" value="Acyl-CoA_Oxase/DH_mid-dom"/>
</dbReference>
<evidence type="ECO:0000313" key="15">
    <source>
        <dbReference type="Proteomes" id="UP000464780"/>
    </source>
</evidence>
<reference evidence="14 15" key="1">
    <citation type="submission" date="2018-03" db="EMBL/GenBank/DDBJ databases">
        <title>The complete genome of bacterial strain SGAir0260.</title>
        <authorList>
            <person name="Schuster S.C."/>
        </authorList>
    </citation>
    <scope>NUCLEOTIDE SEQUENCE [LARGE SCALE GENOMIC DNA]</scope>
    <source>
        <strain evidence="14 15">SGAir0260</strain>
        <plasmid evidence="14 15">unnamed_12</plasmid>
    </source>
</reference>
<dbReference type="Gene3D" id="2.40.110.10">
    <property type="entry name" value="Butyryl-CoA Dehydrogenase, subunit A, domain 2"/>
    <property type="match status" value="1"/>
</dbReference>
<dbReference type="Gene3D" id="1.20.140.10">
    <property type="entry name" value="Butyryl-CoA Dehydrogenase, subunit A, domain 3"/>
    <property type="match status" value="1"/>
</dbReference>
<feature type="domain" description="Acyl-CoA dehydrogenase/oxidase N-terminal" evidence="13">
    <location>
        <begin position="7"/>
        <end position="113"/>
    </location>
</feature>
<evidence type="ECO:0000313" key="14">
    <source>
        <dbReference type="EMBL" id="QHV47436.1"/>
    </source>
</evidence>
<evidence type="ECO:0000256" key="4">
    <source>
        <dbReference type="ARBA" id="ARBA00022630"/>
    </source>
</evidence>
<sequence>MNNLMLDEFRSMVKSFLEEEIIKKTNGLVPTRELILDVWRKAGKKGVFRSSIAEEYNGLANKNYSLILLEELGKHLMLDYPFWLQADVISHLVNRYGTESQKERMLKDISSGEKIGALALTEKQGGSNFAKFECKVNKESNYYVLNGQKCFISNCTIADFYLVAANYVNNGANYLSLFIVDSKQEGVSVKGIKNEVAMKCLDFGEVTFNNVRIYENQILGQQPKDTRMGLMSALTIERFACSVISYHMCEVLLEYILKWSQSREIEGGSLVDNQYIKYQIGQQYADNCILKQYILEIKKKYIQGKKLSVSEIAIAKYKIINQLINLSDFAIKLYGARSFSTSFTNIDLVKIHNDALAQSIAGGTSEIMLKIISDSLIKNRSYSFA</sequence>
<proteinExistence type="inferred from homology"/>
<dbReference type="InterPro" id="IPR009075">
    <property type="entry name" value="AcylCo_DH/oxidase_C"/>
</dbReference>
<dbReference type="GO" id="GO:0005737">
    <property type="term" value="C:cytoplasm"/>
    <property type="evidence" value="ECO:0007669"/>
    <property type="project" value="TreeGrafter"/>
</dbReference>
<evidence type="ECO:0000256" key="5">
    <source>
        <dbReference type="ARBA" id="ARBA00022827"/>
    </source>
</evidence>
<evidence type="ECO:0000259" key="12">
    <source>
        <dbReference type="Pfam" id="PF02770"/>
    </source>
</evidence>
<gene>
    <name evidence="14" type="ORF">C1N66_30930</name>
</gene>
<dbReference type="InterPro" id="IPR050741">
    <property type="entry name" value="Acyl-CoA_dehydrogenase"/>
</dbReference>
<evidence type="ECO:0000256" key="1">
    <source>
        <dbReference type="ARBA" id="ARBA00001974"/>
    </source>
</evidence>
<evidence type="ECO:0000256" key="10">
    <source>
        <dbReference type="RuleBase" id="RU362125"/>
    </source>
</evidence>
<evidence type="ECO:0000256" key="2">
    <source>
        <dbReference type="ARBA" id="ARBA00005102"/>
    </source>
</evidence>
<feature type="domain" description="Acyl-CoA dehydrogenase/oxidase C-terminal" evidence="11">
    <location>
        <begin position="231"/>
        <end position="376"/>
    </location>
</feature>
<dbReference type="GO" id="GO:0003995">
    <property type="term" value="F:acyl-CoA dehydrogenase activity"/>
    <property type="evidence" value="ECO:0007669"/>
    <property type="project" value="TreeGrafter"/>
</dbReference>
<evidence type="ECO:0000259" key="13">
    <source>
        <dbReference type="Pfam" id="PF02771"/>
    </source>
</evidence>
<dbReference type="PANTHER" id="PTHR48083:SF20">
    <property type="entry name" value="LONG-CHAIN SPECIFIC ACYL-COA DEHYDROGENASE, MITOCHONDRIAL"/>
    <property type="match status" value="1"/>
</dbReference>
<comment type="pathway">
    <text evidence="2">Siderophore biosynthesis; mycobactin biosynthesis.</text>
</comment>
<keyword evidence="4 10" id="KW-0285">Flavoprotein</keyword>
<dbReference type="Pfam" id="PF02771">
    <property type="entry name" value="Acyl-CoA_dh_N"/>
    <property type="match status" value="1"/>
</dbReference>
<dbReference type="InterPro" id="IPR036250">
    <property type="entry name" value="AcylCo_DH-like_C"/>
</dbReference>
<keyword evidence="5 10" id="KW-0274">FAD</keyword>
<dbReference type="InterPro" id="IPR046373">
    <property type="entry name" value="Acyl-CoA_Oxase/DH_mid-dom_sf"/>
</dbReference>
<organism evidence="14 15">
    <name type="scientific">Bacillus cereus</name>
    <dbReference type="NCBI Taxonomy" id="1396"/>
    <lineage>
        <taxon>Bacteria</taxon>
        <taxon>Bacillati</taxon>
        <taxon>Bacillota</taxon>
        <taxon>Bacilli</taxon>
        <taxon>Bacillales</taxon>
        <taxon>Bacillaceae</taxon>
        <taxon>Bacillus</taxon>
        <taxon>Bacillus cereus group</taxon>
    </lineage>
</organism>
<dbReference type="InterPro" id="IPR037069">
    <property type="entry name" value="AcylCoA_DH/ox_N_sf"/>
</dbReference>
<protein>
    <recommendedName>
        <fullName evidence="8">Acyl-[acyl-carrier-protein] dehydrogenase MbtN</fullName>
    </recommendedName>
    <alternativeName>
        <fullName evidence="9">Mycobactin synthase protein N</fullName>
    </alternativeName>
</protein>
<comment type="similarity">
    <text evidence="3 10">Belongs to the acyl-CoA dehydrogenase family.</text>
</comment>
<accession>A0AB73UU29</accession>